<evidence type="ECO:0000313" key="3">
    <source>
        <dbReference type="EMBL" id="PIT87215.1"/>
    </source>
</evidence>
<dbReference type="InterPro" id="IPR027417">
    <property type="entry name" value="P-loop_NTPase"/>
</dbReference>
<dbReference type="SUPFAM" id="SSF54211">
    <property type="entry name" value="Ribosomal protein S5 domain 2-like"/>
    <property type="match status" value="1"/>
</dbReference>
<comment type="similarity">
    <text evidence="1">Belongs to the Mg-chelatase subunits D/I family. ComM subfamily.</text>
</comment>
<dbReference type="PANTHER" id="PTHR32039">
    <property type="entry name" value="MAGNESIUM-CHELATASE SUBUNIT CHLI"/>
    <property type="match status" value="1"/>
</dbReference>
<dbReference type="GO" id="GO:0005524">
    <property type="term" value="F:ATP binding"/>
    <property type="evidence" value="ECO:0007669"/>
    <property type="project" value="InterPro"/>
</dbReference>
<dbReference type="Proteomes" id="UP000231183">
    <property type="component" value="Unassembled WGS sequence"/>
</dbReference>
<evidence type="ECO:0000259" key="2">
    <source>
        <dbReference type="SMART" id="SM00382"/>
    </source>
</evidence>
<feature type="domain" description="AAA+ ATPase" evidence="2">
    <location>
        <begin position="216"/>
        <end position="398"/>
    </location>
</feature>
<dbReference type="InterPro" id="IPR025158">
    <property type="entry name" value="Mg_chelat-rel_C"/>
</dbReference>
<dbReference type="Gene3D" id="3.40.50.300">
    <property type="entry name" value="P-loop containing nucleotide triphosphate hydrolases"/>
    <property type="match status" value="1"/>
</dbReference>
<dbReference type="Pfam" id="PF01078">
    <property type="entry name" value="Mg_chelatase"/>
    <property type="match status" value="1"/>
</dbReference>
<organism evidence="3 4">
    <name type="scientific">Candidatus Magasanikbacteria bacterium CG10_big_fil_rev_8_21_14_0_10_40_10</name>
    <dbReference type="NCBI Taxonomy" id="1974648"/>
    <lineage>
        <taxon>Bacteria</taxon>
        <taxon>Candidatus Magasanikiibacteriota</taxon>
    </lineage>
</organism>
<dbReference type="AlphaFoldDB" id="A0A2M6W3B0"/>
<evidence type="ECO:0000313" key="4">
    <source>
        <dbReference type="Proteomes" id="UP000231183"/>
    </source>
</evidence>
<dbReference type="InterPro" id="IPR014721">
    <property type="entry name" value="Ribsml_uS5_D2-typ_fold_subgr"/>
</dbReference>
<dbReference type="SUPFAM" id="SSF52540">
    <property type="entry name" value="P-loop containing nucleoside triphosphate hydrolases"/>
    <property type="match status" value="1"/>
</dbReference>
<dbReference type="PANTHER" id="PTHR32039:SF7">
    <property type="entry name" value="COMPETENCE PROTEIN COMM"/>
    <property type="match status" value="1"/>
</dbReference>
<dbReference type="InterPro" id="IPR045006">
    <property type="entry name" value="CHLI-like"/>
</dbReference>
<comment type="caution">
    <text evidence="3">The sequence shown here is derived from an EMBL/GenBank/DDBJ whole genome shotgun (WGS) entry which is preliminary data.</text>
</comment>
<dbReference type="Pfam" id="PF13541">
    <property type="entry name" value="ChlI"/>
    <property type="match status" value="1"/>
</dbReference>
<dbReference type="InterPro" id="IPR003593">
    <property type="entry name" value="AAA+_ATPase"/>
</dbReference>
<proteinExistence type="inferred from homology"/>
<dbReference type="NCBIfam" id="TIGR00368">
    <property type="entry name" value="YifB family Mg chelatase-like AAA ATPase"/>
    <property type="match status" value="1"/>
</dbReference>
<evidence type="ECO:0000256" key="1">
    <source>
        <dbReference type="ARBA" id="ARBA00006354"/>
    </source>
</evidence>
<reference evidence="4" key="1">
    <citation type="submission" date="2017-09" db="EMBL/GenBank/DDBJ databases">
        <title>Depth-based differentiation of microbial function through sediment-hosted aquifers and enrichment of novel symbionts in the deep terrestrial subsurface.</title>
        <authorList>
            <person name="Probst A.J."/>
            <person name="Ladd B."/>
            <person name="Jarett J.K."/>
            <person name="Geller-Mcgrath D.E."/>
            <person name="Sieber C.M.K."/>
            <person name="Emerson J.B."/>
            <person name="Anantharaman K."/>
            <person name="Thomas B.C."/>
            <person name="Malmstrom R."/>
            <person name="Stieglmeier M."/>
            <person name="Klingl A."/>
            <person name="Woyke T."/>
            <person name="Ryan C.M."/>
            <person name="Banfield J.F."/>
        </authorList>
    </citation>
    <scope>NUCLEOTIDE SEQUENCE [LARGE SCALE GENOMIC DNA]</scope>
</reference>
<accession>A0A2M6W3B0</accession>
<dbReference type="SMART" id="SM00382">
    <property type="entry name" value="AAA"/>
    <property type="match status" value="1"/>
</dbReference>
<dbReference type="InterPro" id="IPR000523">
    <property type="entry name" value="Mg_chelatse_chII-like_cat_dom"/>
</dbReference>
<dbReference type="InterPro" id="IPR004482">
    <property type="entry name" value="Mg_chelat-rel"/>
</dbReference>
<dbReference type="Pfam" id="PF13335">
    <property type="entry name" value="Mg_chelatase_C"/>
    <property type="match status" value="1"/>
</dbReference>
<name>A0A2M6W3B0_9BACT</name>
<protein>
    <submittedName>
        <fullName evidence="3">Magnesium chelatase</fullName>
    </submittedName>
</protein>
<gene>
    <name evidence="3" type="ORF">COU31_03910</name>
</gene>
<dbReference type="InterPro" id="IPR020568">
    <property type="entry name" value="Ribosomal_Su5_D2-typ_SF"/>
</dbReference>
<dbReference type="EMBL" id="PFBX01000045">
    <property type="protein sequence ID" value="PIT87215.1"/>
    <property type="molecule type" value="Genomic_DNA"/>
</dbReference>
<dbReference type="Gene3D" id="3.30.230.10">
    <property type="match status" value="1"/>
</dbReference>
<sequence>MFIKLKSATLYGLECRAVDVEIDINRGQNNFVIVGLPDTSIQEAKPRLYCAIKNSGFDYPYNYRILVNLAPADLHKEGSFYDLAMAVGLVCLHQGYKCFFEDSLFVGELALDGSLRPTTGVFPLACYAREQGFKKIFLPSANLNEVSSLNNLDIYPTDNLKQLINHLNNKQLIAKFETTDKNKIKIKNNPIINQFDFSQIKGQNFAKRALEIAASGGHNLLLNGQPGAGKTLLARSLPSILPPLSFEEALEVAKIYSVAGQSFDCLPQTRPFRSPHHTASTASLIGGGRHPKPGEITLAHRGVLFMDELPEFNRSLLESLRQPLEDGLVTVTRIRGRCVFPARFMLIASQNPCPCGYYGDPQQNCVCTVNQISNYNKKLSGPMMDRIDMHVQVARLPTEKLINNQETENSSTIRQRVKAARQIQTKRFANHKIYSNSEMDGALIKKFCCLPKPAQKILFNAVDHFGLSARSHDRILKVSRTIADLEQSDVINANHIAEALQYRFKQN</sequence>